<comment type="caution">
    <text evidence="8">The sequence shown here is derived from an EMBL/GenBank/DDBJ whole genome shotgun (WGS) entry which is preliminary data.</text>
</comment>
<dbReference type="PRINTS" id="PR00099">
    <property type="entry name" value="CPSGATASE"/>
</dbReference>
<dbReference type="Gene3D" id="3.60.120.10">
    <property type="entry name" value="Anthranilate synthase"/>
    <property type="match status" value="1"/>
</dbReference>
<dbReference type="InterPro" id="IPR017926">
    <property type="entry name" value="GATASE"/>
</dbReference>
<dbReference type="InterPro" id="IPR006805">
    <property type="entry name" value="Anth_synth_I_N"/>
</dbReference>
<dbReference type="PRINTS" id="PR00097">
    <property type="entry name" value="ANTSNTHASEII"/>
</dbReference>
<protein>
    <recommendedName>
        <fullName evidence="2">aminodeoxychorismate synthase</fullName>
        <ecNumber evidence="2">2.6.1.85</ecNumber>
    </recommendedName>
</protein>
<comment type="similarity">
    <text evidence="1">In the C-terminal section; belongs to the anthranilate synthase component I family.</text>
</comment>
<dbReference type="GO" id="GO:0009396">
    <property type="term" value="P:folic acid-containing compound biosynthetic process"/>
    <property type="evidence" value="ECO:0007669"/>
    <property type="project" value="InterPro"/>
</dbReference>
<evidence type="ECO:0000259" key="6">
    <source>
        <dbReference type="Pfam" id="PF00425"/>
    </source>
</evidence>
<evidence type="ECO:0000256" key="1">
    <source>
        <dbReference type="ARBA" id="ARBA00005970"/>
    </source>
</evidence>
<dbReference type="SUPFAM" id="SSF56322">
    <property type="entry name" value="ADC synthase"/>
    <property type="match status" value="1"/>
</dbReference>
<reference evidence="8" key="1">
    <citation type="submission" date="2016-04" db="EMBL/GenBank/DDBJ databases">
        <authorList>
            <person name="Tabuchi Yagui T.R."/>
        </authorList>
    </citation>
    <scope>NUCLEOTIDE SEQUENCE [LARGE SCALE GENOMIC DNA]</scope>
    <source>
        <strain evidence="8">NIES-26</strain>
    </source>
</reference>
<keyword evidence="3" id="KW-0808">Transferase</keyword>
<dbReference type="NCBIfam" id="TIGR00553">
    <property type="entry name" value="pabB"/>
    <property type="match status" value="1"/>
</dbReference>
<evidence type="ECO:0000259" key="7">
    <source>
        <dbReference type="Pfam" id="PF04715"/>
    </source>
</evidence>
<dbReference type="PROSITE" id="PS51273">
    <property type="entry name" value="GATASE_TYPE_1"/>
    <property type="match status" value="1"/>
</dbReference>
<sequence>MKTLIIDNYDSYTFNLYQMIAEVNGQPPLVIHNDRADWHNLKELAFDNVVISPGPGRPEKAKDFGICQQLLQHIDVPLLGVCLGHQGIGYYYGGKVIHAPEVRHGRLSDIYHNGCDLFQEIPTPFSVVRYHSLLVSEELPSCLEKVAWTAEGLVMGLRHRHHPLWGVQFHPESICTEYGYKLLQNFKEITEQFIEQNNRNQKQLPKKDSRKVFPISINSSPQKQNQEFEIYSKKLDYYADAEQAFVHLFGEDANAFWLDSSRVEPGLSRFSFMGGGGGTNSLVVRYRTQPQELTITQSGKVTRSQESIFEYLKREINRRCCQSDELPFNFNCGFVGYFGYELKAECGSLLVHASSLPDAIFLLADRIIAFDHQEQTTYLVYLASRGETAQAQAWFELIEKRLRKLPPLPSIVTDTISNPVTFRLSRSYQTYKDDIHKCLQEIYEGETYQVCLTNQLYTDTTPDPLKFYRTLRQINPAPYSAFLRFGDIAIACSSPERFLQIDRQGWVETKPIKGTLRRGQTPQEDFLLHESLRHSEKDRAENLMIVDLLRNDLGRVCEVGSIHVPKLMEVETYATVHQLVTTIRGRLCPEMAATDCIRMAFPGGSMTGAPKLRTMEIIDKLEHEARGVYSGALGFLGFNGSADLNIVIRTAVLTPDKTSIGIGGGIVALSDVEMEFQETILKANALIQAMLLTVRGEFNPALYKILGMPAMTANQLEKVL</sequence>
<evidence type="ECO:0000256" key="2">
    <source>
        <dbReference type="ARBA" id="ARBA00013139"/>
    </source>
</evidence>
<feature type="domain" description="Chorismate-utilising enzyme C-terminal" evidence="6">
    <location>
        <begin position="428"/>
        <end position="682"/>
    </location>
</feature>
<dbReference type="PRINTS" id="PR00096">
    <property type="entry name" value="GATASE"/>
</dbReference>
<dbReference type="Proteomes" id="UP000252107">
    <property type="component" value="Unassembled WGS sequence"/>
</dbReference>
<dbReference type="Gene3D" id="3.40.50.880">
    <property type="match status" value="1"/>
</dbReference>
<evidence type="ECO:0000259" key="5">
    <source>
        <dbReference type="Pfam" id="PF00117"/>
    </source>
</evidence>
<dbReference type="SUPFAM" id="SSF52317">
    <property type="entry name" value="Class I glutamine amidotransferase-like"/>
    <property type="match status" value="1"/>
</dbReference>
<dbReference type="Pfam" id="PF04715">
    <property type="entry name" value="Anth_synt_I_N"/>
    <property type="match status" value="1"/>
</dbReference>
<dbReference type="PANTHER" id="PTHR11236:SF18">
    <property type="entry name" value="AMINODEOXYCHORISMATE SYNTHASE"/>
    <property type="match status" value="1"/>
</dbReference>
<evidence type="ECO:0000313" key="9">
    <source>
        <dbReference type="Proteomes" id="UP000252107"/>
    </source>
</evidence>
<feature type="domain" description="Anthranilate synthase component I N-terminal" evidence="7">
    <location>
        <begin position="243"/>
        <end position="379"/>
    </location>
</feature>
<dbReference type="InterPro" id="IPR015890">
    <property type="entry name" value="Chorismate_C"/>
</dbReference>
<dbReference type="AlphaFoldDB" id="A0A367QE58"/>
<organism evidence="8 9">
    <name type="scientific">Nostoc minutum NIES-26</name>
    <dbReference type="NCBI Taxonomy" id="1844469"/>
    <lineage>
        <taxon>Bacteria</taxon>
        <taxon>Bacillati</taxon>
        <taxon>Cyanobacteriota</taxon>
        <taxon>Cyanophyceae</taxon>
        <taxon>Nostocales</taxon>
        <taxon>Nostocaceae</taxon>
        <taxon>Nostoc</taxon>
    </lineage>
</organism>
<dbReference type="InterPro" id="IPR005801">
    <property type="entry name" value="ADC_synthase"/>
</dbReference>
<dbReference type="GO" id="GO:0046820">
    <property type="term" value="F:4-amino-4-deoxychorismate synthase activity"/>
    <property type="evidence" value="ECO:0007669"/>
    <property type="project" value="UniProtKB-EC"/>
</dbReference>
<dbReference type="GO" id="GO:0005737">
    <property type="term" value="C:cytoplasm"/>
    <property type="evidence" value="ECO:0007669"/>
    <property type="project" value="TreeGrafter"/>
</dbReference>
<dbReference type="GO" id="GO:0008153">
    <property type="term" value="P:4-aminobenzoate biosynthetic process"/>
    <property type="evidence" value="ECO:0007669"/>
    <property type="project" value="TreeGrafter"/>
</dbReference>
<dbReference type="CDD" id="cd01743">
    <property type="entry name" value="GATase1_Anthranilate_Synthase"/>
    <property type="match status" value="1"/>
</dbReference>
<dbReference type="EC" id="2.6.1.85" evidence="2"/>
<name>A0A367QE58_9NOSO</name>
<dbReference type="EMBL" id="LXQD01000328">
    <property type="protein sequence ID" value="RCJ22021.1"/>
    <property type="molecule type" value="Genomic_DNA"/>
</dbReference>
<dbReference type="InterPro" id="IPR029062">
    <property type="entry name" value="Class_I_gatase-like"/>
</dbReference>
<evidence type="ECO:0000256" key="3">
    <source>
        <dbReference type="ARBA" id="ARBA00022679"/>
    </source>
</evidence>
<dbReference type="InterPro" id="IPR019999">
    <property type="entry name" value="Anth_synth_I-like"/>
</dbReference>
<proteinExistence type="inferred from homology"/>
<keyword evidence="4" id="KW-0315">Glutamine amidotransferase</keyword>
<dbReference type="InterPro" id="IPR006221">
    <property type="entry name" value="TrpG/PapA_dom"/>
</dbReference>
<dbReference type="PANTHER" id="PTHR11236">
    <property type="entry name" value="AMINOBENZOATE/ANTHRANILATE SYNTHASE"/>
    <property type="match status" value="1"/>
</dbReference>
<keyword evidence="9" id="KW-1185">Reference proteome</keyword>
<dbReference type="Pfam" id="PF00425">
    <property type="entry name" value="Chorismate_bind"/>
    <property type="match status" value="1"/>
</dbReference>
<dbReference type="NCBIfam" id="TIGR00566">
    <property type="entry name" value="trpG_papA"/>
    <property type="match status" value="1"/>
</dbReference>
<dbReference type="GO" id="GO:0000162">
    <property type="term" value="P:L-tryptophan biosynthetic process"/>
    <property type="evidence" value="ECO:0007669"/>
    <property type="project" value="TreeGrafter"/>
</dbReference>
<evidence type="ECO:0000256" key="4">
    <source>
        <dbReference type="ARBA" id="ARBA00022962"/>
    </source>
</evidence>
<gene>
    <name evidence="8" type="ORF">A6770_04765</name>
</gene>
<dbReference type="Pfam" id="PF00117">
    <property type="entry name" value="GATase"/>
    <property type="match status" value="1"/>
</dbReference>
<dbReference type="FunFam" id="3.40.50.880:FF:000003">
    <property type="entry name" value="Anthranilate synthase component II"/>
    <property type="match status" value="1"/>
</dbReference>
<dbReference type="InterPro" id="IPR005802">
    <property type="entry name" value="ADC_synth_comp_1"/>
</dbReference>
<evidence type="ECO:0000313" key="8">
    <source>
        <dbReference type="EMBL" id="RCJ22021.1"/>
    </source>
</evidence>
<feature type="domain" description="Glutamine amidotransferase" evidence="5">
    <location>
        <begin position="4"/>
        <end position="186"/>
    </location>
</feature>
<accession>A0A367QE58</accession>